<dbReference type="Proteomes" id="UP000199337">
    <property type="component" value="Unassembled WGS sequence"/>
</dbReference>
<gene>
    <name evidence="1" type="ORF">SAMN05660649_00591</name>
</gene>
<keyword evidence="2" id="KW-1185">Reference proteome</keyword>
<protein>
    <submittedName>
        <fullName evidence="1">Uncharacterized protein</fullName>
    </submittedName>
</protein>
<organism evidence="1 2">
    <name type="scientific">Desulfotruncus arcticus DSM 17038</name>
    <dbReference type="NCBI Taxonomy" id="1121424"/>
    <lineage>
        <taxon>Bacteria</taxon>
        <taxon>Bacillati</taxon>
        <taxon>Bacillota</taxon>
        <taxon>Clostridia</taxon>
        <taxon>Eubacteriales</taxon>
        <taxon>Desulfallaceae</taxon>
        <taxon>Desulfotruncus</taxon>
    </lineage>
</organism>
<dbReference type="InterPro" id="IPR012349">
    <property type="entry name" value="Split_barrel_FMN-bd"/>
</dbReference>
<evidence type="ECO:0000313" key="2">
    <source>
        <dbReference type="Proteomes" id="UP000199337"/>
    </source>
</evidence>
<dbReference type="AlphaFoldDB" id="A0A1I2NVD9"/>
<dbReference type="Gene3D" id="2.30.110.10">
    <property type="entry name" value="Electron Transport, Fmn-binding Protein, Chain A"/>
    <property type="match status" value="1"/>
</dbReference>
<reference evidence="2" key="1">
    <citation type="submission" date="2016-10" db="EMBL/GenBank/DDBJ databases">
        <authorList>
            <person name="Varghese N."/>
            <person name="Submissions S."/>
        </authorList>
    </citation>
    <scope>NUCLEOTIDE SEQUENCE [LARGE SCALE GENOMIC DNA]</scope>
    <source>
        <strain evidence="2">DSM 17038</strain>
    </source>
</reference>
<sequence length="74" mass="8296">MLIRIRQSVPICGFEVFFGEIVSTYVNEQYLTDDQPDPLKINPMILMGTSYLNLGGAIGNVFKKGVKYKKAPNI</sequence>
<accession>A0A1I2NVD9</accession>
<dbReference type="STRING" id="341036.SAMN05660649_00591"/>
<dbReference type="EMBL" id="FOOX01000002">
    <property type="protein sequence ID" value="SFG07842.1"/>
    <property type="molecule type" value="Genomic_DNA"/>
</dbReference>
<name>A0A1I2NVD9_9FIRM</name>
<evidence type="ECO:0000313" key="1">
    <source>
        <dbReference type="EMBL" id="SFG07842.1"/>
    </source>
</evidence>
<proteinExistence type="predicted"/>